<organism evidence="2">
    <name type="scientific">Waddlia chondrophila 2032/99</name>
    <dbReference type="NCBI Taxonomy" id="765953"/>
    <lineage>
        <taxon>Bacteria</taxon>
        <taxon>Pseudomonadati</taxon>
        <taxon>Chlamydiota</taxon>
        <taxon>Chlamydiia</taxon>
        <taxon>Parachlamydiales</taxon>
        <taxon>Waddliaceae</taxon>
        <taxon>Waddlia</taxon>
    </lineage>
</organism>
<dbReference type="EMBL" id="FR872659">
    <property type="protein sequence ID" value="CCB91925.1"/>
    <property type="molecule type" value="Genomic_DNA"/>
</dbReference>
<sequence length="187" mass="21948">MMDKMTVVLLVALVFLTSCSAYGWKMSESSRMAYEMVDELTDPYEELYGLRLSGISEAAPDGKYDNLGMDFHTYRRLSKDEGRRLILKIMDEFLDKINNTQAFRKHLTVHPFDSNHIVINIFVKEKEKGEKIFLPDYKSFSIYNEKIYYGYYLEELGNAVKDKQREMETIEEARRIVESQNHKINNG</sequence>
<gene>
    <name evidence="2" type="ORF">WCH_DD19390</name>
</gene>
<reference evidence="2" key="1">
    <citation type="submission" date="2011-05" db="EMBL/GenBank/DDBJ databases">
        <title>Unity in variety -- the pan-genome of the Chlamydiae.</title>
        <authorList>
            <person name="Collingro A."/>
            <person name="Tischler P."/>
            <person name="Weinmaier T."/>
            <person name="Penz T."/>
            <person name="Heinz E."/>
            <person name="Brunham R.C."/>
            <person name="Read T.D."/>
            <person name="Bavoil P.M."/>
            <person name="Sachse K."/>
            <person name="Kahane S."/>
            <person name="Friedman M.G."/>
            <person name="Rattei T."/>
            <person name="Myers G.S.A."/>
            <person name="Horn M."/>
        </authorList>
    </citation>
    <scope>NUCLEOTIDE SEQUENCE</scope>
    <source>
        <strain evidence="2">2032/99</strain>
    </source>
</reference>
<dbReference type="PROSITE" id="PS51257">
    <property type="entry name" value="PROKAR_LIPOPROTEIN"/>
    <property type="match status" value="1"/>
</dbReference>
<protein>
    <submittedName>
        <fullName evidence="2">Uncharacterized protein</fullName>
    </submittedName>
</protein>
<feature type="coiled-coil region" evidence="1">
    <location>
        <begin position="153"/>
        <end position="180"/>
    </location>
</feature>
<keyword evidence="1" id="KW-0175">Coiled coil</keyword>
<accession>F8LEK7</accession>
<evidence type="ECO:0000256" key="1">
    <source>
        <dbReference type="SAM" id="Coils"/>
    </source>
</evidence>
<evidence type="ECO:0000313" key="2">
    <source>
        <dbReference type="EMBL" id="CCB91925.1"/>
    </source>
</evidence>
<dbReference type="AlphaFoldDB" id="F8LEK7"/>
<name>F8LEK7_9BACT</name>
<proteinExistence type="predicted"/>